<dbReference type="Proteomes" id="UP001162483">
    <property type="component" value="Unassembled WGS sequence"/>
</dbReference>
<organism evidence="1 2">
    <name type="scientific">Staurois parvus</name>
    <dbReference type="NCBI Taxonomy" id="386267"/>
    <lineage>
        <taxon>Eukaryota</taxon>
        <taxon>Metazoa</taxon>
        <taxon>Chordata</taxon>
        <taxon>Craniata</taxon>
        <taxon>Vertebrata</taxon>
        <taxon>Euteleostomi</taxon>
        <taxon>Amphibia</taxon>
        <taxon>Batrachia</taxon>
        <taxon>Anura</taxon>
        <taxon>Neobatrachia</taxon>
        <taxon>Ranoidea</taxon>
        <taxon>Ranidae</taxon>
        <taxon>Staurois</taxon>
    </lineage>
</organism>
<reference evidence="1" key="1">
    <citation type="submission" date="2023-05" db="EMBL/GenBank/DDBJ databases">
        <authorList>
            <person name="Stuckert A."/>
        </authorList>
    </citation>
    <scope>NUCLEOTIDE SEQUENCE</scope>
</reference>
<gene>
    <name evidence="1" type="ORF">SPARVUS_LOCUS15496444</name>
</gene>
<name>A0ABN9H6W0_9NEOB</name>
<protein>
    <submittedName>
        <fullName evidence="1">Uncharacterized protein</fullName>
    </submittedName>
</protein>
<comment type="caution">
    <text evidence="1">The sequence shown here is derived from an EMBL/GenBank/DDBJ whole genome shotgun (WGS) entry which is preliminary data.</text>
</comment>
<evidence type="ECO:0000313" key="1">
    <source>
        <dbReference type="EMBL" id="CAI9617064.1"/>
    </source>
</evidence>
<evidence type="ECO:0000313" key="2">
    <source>
        <dbReference type="Proteomes" id="UP001162483"/>
    </source>
</evidence>
<dbReference type="EMBL" id="CATNWA010020173">
    <property type="protein sequence ID" value="CAI9617064.1"/>
    <property type="molecule type" value="Genomic_DNA"/>
</dbReference>
<keyword evidence="2" id="KW-1185">Reference proteome</keyword>
<accession>A0ABN9H6W0</accession>
<proteinExistence type="predicted"/>
<sequence>MYVKWFETKMKFFLNFYICRRFRPPMSRRSQGPEHVNRCWHRREEMAKDAAGDA</sequence>
<feature type="non-terminal residue" evidence="1">
    <location>
        <position position="54"/>
    </location>
</feature>